<dbReference type="Proteomes" id="UP000283872">
    <property type="component" value="Unassembled WGS sequence"/>
</dbReference>
<dbReference type="InterPro" id="IPR027417">
    <property type="entry name" value="P-loop_NTPase"/>
</dbReference>
<dbReference type="EMBL" id="QRVA01000033">
    <property type="protein sequence ID" value="RGS13246.1"/>
    <property type="molecule type" value="Genomic_DNA"/>
</dbReference>
<gene>
    <name evidence="2" type="ORF">DWY11_11935</name>
</gene>
<dbReference type="Pfam" id="PF13175">
    <property type="entry name" value="AAA_15"/>
    <property type="match status" value="1"/>
</dbReference>
<dbReference type="InterPro" id="IPR041685">
    <property type="entry name" value="AAA_GajA/Old/RecF-like"/>
</dbReference>
<name>A0A412HCZ6_9BACT</name>
<dbReference type="SUPFAM" id="SSF52540">
    <property type="entry name" value="P-loop containing nucleoside triphosphate hydrolases"/>
    <property type="match status" value="1"/>
</dbReference>
<sequence>MVQGKKQLNSKPKFAEVVIGDNEAKEMRESAKISSNPQFFYQKFGNFGEISYLCNLLELIKRCNMNIRVIIDKLGPIQKSEIEFKPFLVYTGESGLGKSYTALLWYNLLTAMTSERLSEFIRMKSNGSQKDELTLKFKDFRTWINQNTSAFLGYLLGNTNFDCAVNYVFEGIDDEMGLLLRRQNYDLVNGFCRYAVNEASMIFPMDMDSRVMMSIILSSYLTDKCLGIALIQPLILPPARAAFMGANTTSPIGMYRDFLQQLDDLKTPSRVAKADNQFYANYIAKLVDGKIVLENGSVFLQFASGDSIPVSAAASSVKELMPFLLMLQNGKNRQYNSLLFEEPEAHVHPKKQFLVMDMLARCCNKGMLVQMTTHSDYMLGRMNQLLLLGKIKQTSESAFEQFCESHQHSKNLYLTDDQVGAYYFKCEDGKVVIEQQDLAEGLPFSSFEQTVKDQMDLSADISEVAEQLGIVSNL</sequence>
<evidence type="ECO:0000259" key="1">
    <source>
        <dbReference type="Pfam" id="PF13175"/>
    </source>
</evidence>
<reference evidence="2 3" key="1">
    <citation type="submission" date="2018-08" db="EMBL/GenBank/DDBJ databases">
        <title>A genome reference for cultivated species of the human gut microbiota.</title>
        <authorList>
            <person name="Zou Y."/>
            <person name="Xue W."/>
            <person name="Luo G."/>
        </authorList>
    </citation>
    <scope>NUCLEOTIDE SEQUENCE [LARGE SCALE GENOMIC DNA]</scope>
    <source>
        <strain evidence="2 3">AF24-12</strain>
    </source>
</reference>
<proteinExistence type="predicted"/>
<feature type="domain" description="Endonuclease GajA/Old nuclease/RecF-like AAA" evidence="1">
    <location>
        <begin position="290"/>
        <end position="378"/>
    </location>
</feature>
<accession>A0A412HCZ6</accession>
<evidence type="ECO:0000313" key="2">
    <source>
        <dbReference type="EMBL" id="RGS13246.1"/>
    </source>
</evidence>
<evidence type="ECO:0000313" key="3">
    <source>
        <dbReference type="Proteomes" id="UP000283872"/>
    </source>
</evidence>
<comment type="caution">
    <text evidence="2">The sequence shown here is derived from an EMBL/GenBank/DDBJ whole genome shotgun (WGS) entry which is preliminary data.</text>
</comment>
<protein>
    <recommendedName>
        <fullName evidence="1">Endonuclease GajA/Old nuclease/RecF-like AAA domain-containing protein</fullName>
    </recommendedName>
</protein>
<dbReference type="Gene3D" id="3.40.50.300">
    <property type="entry name" value="P-loop containing nucleotide triphosphate hydrolases"/>
    <property type="match status" value="1"/>
</dbReference>
<organism evidence="2 3">
    <name type="scientific">Segatella copri</name>
    <dbReference type="NCBI Taxonomy" id="165179"/>
    <lineage>
        <taxon>Bacteria</taxon>
        <taxon>Pseudomonadati</taxon>
        <taxon>Bacteroidota</taxon>
        <taxon>Bacteroidia</taxon>
        <taxon>Bacteroidales</taxon>
        <taxon>Prevotellaceae</taxon>
        <taxon>Segatella</taxon>
    </lineage>
</organism>
<dbReference type="AlphaFoldDB" id="A0A412HCZ6"/>
<dbReference type="RefSeq" id="WP_118086060.1">
    <property type="nucleotide sequence ID" value="NZ_QRVA01000033.1"/>
</dbReference>
<dbReference type="PANTHER" id="PTHR43581">
    <property type="entry name" value="ATP/GTP PHOSPHATASE"/>
    <property type="match status" value="1"/>
</dbReference>
<dbReference type="PANTHER" id="PTHR43581:SF2">
    <property type="entry name" value="EXCINUCLEASE ATPASE SUBUNIT"/>
    <property type="match status" value="1"/>
</dbReference>
<dbReference type="InterPro" id="IPR051396">
    <property type="entry name" value="Bact_Antivir_Def_Nuclease"/>
</dbReference>